<reference evidence="3 4" key="1">
    <citation type="submission" date="2017-12" db="EMBL/GenBank/DDBJ databases">
        <title>Detection of the carbapenemase gene blaVIM-5 in members of the Pseudomonas putida group isolated from polluted Nigerian wetlands.</title>
        <authorList>
            <person name="Adelowo O."/>
            <person name="Vollmers J."/>
            <person name="Maeusezahl I."/>
            <person name="Kaster A.-K."/>
            <person name="Mueller J.A."/>
        </authorList>
    </citation>
    <scope>NUCLEOTIDE SEQUENCE [LARGE SCALE GENOMIC DNA]</scope>
    <source>
        <strain evidence="2 3">MR119</strain>
        <strain evidence="1 4">MR144</strain>
    </source>
</reference>
<dbReference type="RefSeq" id="WP_102082572.1">
    <property type="nucleotide sequence ID" value="NZ_PJCP01000026.1"/>
</dbReference>
<accession>A0AAX0VQS3</accession>
<proteinExistence type="predicted"/>
<dbReference type="EMBL" id="PJCP01000026">
    <property type="protein sequence ID" value="PLV21722.1"/>
    <property type="molecule type" value="Genomic_DNA"/>
</dbReference>
<dbReference type="AlphaFoldDB" id="A0AAX0VQS3"/>
<organism evidence="1 4">
    <name type="scientific">Pseudomonas guariconensis</name>
    <dbReference type="NCBI Taxonomy" id="1288410"/>
    <lineage>
        <taxon>Bacteria</taxon>
        <taxon>Pseudomonadati</taxon>
        <taxon>Pseudomonadota</taxon>
        <taxon>Gammaproteobacteria</taxon>
        <taxon>Pseudomonadales</taxon>
        <taxon>Pseudomonadaceae</taxon>
        <taxon>Pseudomonas</taxon>
    </lineage>
</organism>
<dbReference type="InterPro" id="IPR025048">
    <property type="entry name" value="DUF3987"/>
</dbReference>
<dbReference type="Proteomes" id="UP000234878">
    <property type="component" value="Unassembled WGS sequence"/>
</dbReference>
<gene>
    <name evidence="1" type="ORF">CXG49_23365</name>
    <name evidence="2" type="ORF">CXG53_23825</name>
</gene>
<dbReference type="EMBL" id="PJCQ01000028">
    <property type="protein sequence ID" value="PLV14433.1"/>
    <property type="molecule type" value="Genomic_DNA"/>
</dbReference>
<dbReference type="Pfam" id="PF13148">
    <property type="entry name" value="DUF3987"/>
    <property type="match status" value="1"/>
</dbReference>
<sequence length="499" mass="55933">MFSKKEIWNQECFEVADNGRTALASLPLLSAAINEAELNIQAPRGLVINSALTAISIALQGLIDASKPNAQSVPVSLMLLAIANSGERKSTAESVFLKPIREFQSRQARVYSEKLLVWNAKHDSWVVRRKAVLKNIEKKMSKGLSTKEDEAVLLQVDRECPVKPKEFKILYEDSTSEALFYGMYKNLSTAGLVSSEGGGVLGGRAFNDLSKQNSIWSGDAITIDRKTSESFELVGGRLTVSMMVQESAFSEYMNNKGEQSRGSGLLARFLICHPKSRQGNRFIDGATQSWECLERFNARIEHLLDRNLKKFSDKSMEKELIHFDCEASRYWINIANEIESKICPKGILDGLGDHGSKLADVICRLAALFHCFEGFAGDISITTLRAAEGVAKWYSDNFIKLFGHASKEDEEARELNEWLDTLRMAGKRLVKKNYIRQYGPGKFRRKDVLDRLLLYLSTIGVVQYCSYVGDKTIYLDICPGQRTMPLIPLYANSTNLFSI</sequence>
<keyword evidence="3" id="KW-1185">Reference proteome</keyword>
<protein>
    <recommendedName>
        <fullName evidence="5">DUF3987 domain-containing protein</fullName>
    </recommendedName>
</protein>
<evidence type="ECO:0000313" key="2">
    <source>
        <dbReference type="EMBL" id="PLV21722.1"/>
    </source>
</evidence>
<evidence type="ECO:0000313" key="1">
    <source>
        <dbReference type="EMBL" id="PLV14433.1"/>
    </source>
</evidence>
<comment type="caution">
    <text evidence="1">The sequence shown here is derived from an EMBL/GenBank/DDBJ whole genome shotgun (WGS) entry which is preliminary data.</text>
</comment>
<name>A0AAX0VQS3_9PSED</name>
<evidence type="ECO:0008006" key="5">
    <source>
        <dbReference type="Google" id="ProtNLM"/>
    </source>
</evidence>
<evidence type="ECO:0000313" key="3">
    <source>
        <dbReference type="Proteomes" id="UP000234839"/>
    </source>
</evidence>
<dbReference type="Proteomes" id="UP000234839">
    <property type="component" value="Unassembled WGS sequence"/>
</dbReference>
<evidence type="ECO:0000313" key="4">
    <source>
        <dbReference type="Proteomes" id="UP000234878"/>
    </source>
</evidence>